<evidence type="ECO:0008006" key="3">
    <source>
        <dbReference type="Google" id="ProtNLM"/>
    </source>
</evidence>
<dbReference type="EMBL" id="FOVD01000003">
    <property type="protein sequence ID" value="SFN38748.1"/>
    <property type="molecule type" value="Genomic_DNA"/>
</dbReference>
<gene>
    <name evidence="1" type="ORF">SAMN05421594_2495</name>
</gene>
<protein>
    <recommendedName>
        <fullName evidence="3">Bacteriocin-type signal sequence-containing protein</fullName>
    </recommendedName>
</protein>
<accession>A0A1I4YL04</accession>
<name>A0A1I4YL04_CHROL</name>
<evidence type="ECO:0000313" key="1">
    <source>
        <dbReference type="EMBL" id="SFN38748.1"/>
    </source>
</evidence>
<evidence type="ECO:0000313" key="2">
    <source>
        <dbReference type="Proteomes" id="UP000198769"/>
    </source>
</evidence>
<dbReference type="Proteomes" id="UP000198769">
    <property type="component" value="Unassembled WGS sequence"/>
</dbReference>
<keyword evidence="2" id="KW-1185">Reference proteome</keyword>
<organism evidence="1 2">
    <name type="scientific">Chryseobacterium oleae</name>
    <dbReference type="NCBI Taxonomy" id="491207"/>
    <lineage>
        <taxon>Bacteria</taxon>
        <taxon>Pseudomonadati</taxon>
        <taxon>Bacteroidota</taxon>
        <taxon>Flavobacteriia</taxon>
        <taxon>Flavobacteriales</taxon>
        <taxon>Weeksellaceae</taxon>
        <taxon>Chryseobacterium group</taxon>
        <taxon>Chryseobacterium</taxon>
    </lineage>
</organism>
<dbReference type="AlphaFoldDB" id="A0A1I4YL04"/>
<dbReference type="InterPro" id="IPR058074">
    <property type="entry name" value="Bacteriocin-like"/>
</dbReference>
<proteinExistence type="predicted"/>
<sequence length="53" mass="5665">MKNLKKLSKGDLKTIIGGQAPACPTGYKPCVAGEDENGTIKWTCVWSSLPCKP</sequence>
<dbReference type="RefSeq" id="WP_167375282.1">
    <property type="nucleotide sequence ID" value="NZ_FOVD01000003.1"/>
</dbReference>
<dbReference type="NCBIfam" id="NF047798">
    <property type="entry name" value="leader_Chryseo"/>
    <property type="match status" value="1"/>
</dbReference>
<reference evidence="2" key="1">
    <citation type="submission" date="2016-10" db="EMBL/GenBank/DDBJ databases">
        <authorList>
            <person name="Varghese N."/>
            <person name="Submissions S."/>
        </authorList>
    </citation>
    <scope>NUCLEOTIDE SEQUENCE [LARGE SCALE GENOMIC DNA]</scope>
    <source>
        <strain evidence="2">DSM 25575</strain>
    </source>
</reference>